<comment type="caution">
    <text evidence="2">The sequence shown here is derived from an EMBL/GenBank/DDBJ whole genome shotgun (WGS) entry which is preliminary data.</text>
</comment>
<accession>A0A9P6KXP1</accession>
<feature type="transmembrane region" description="Helical" evidence="1">
    <location>
        <begin position="6"/>
        <end position="23"/>
    </location>
</feature>
<proteinExistence type="predicted"/>
<gene>
    <name evidence="2" type="ORF">NGRA_3249</name>
</gene>
<organism evidence="2 3">
    <name type="scientific">Nosema granulosis</name>
    <dbReference type="NCBI Taxonomy" id="83296"/>
    <lineage>
        <taxon>Eukaryota</taxon>
        <taxon>Fungi</taxon>
        <taxon>Fungi incertae sedis</taxon>
        <taxon>Microsporidia</taxon>
        <taxon>Nosematidae</taxon>
        <taxon>Nosema</taxon>
    </lineage>
</organism>
<evidence type="ECO:0000313" key="3">
    <source>
        <dbReference type="Proteomes" id="UP000740883"/>
    </source>
</evidence>
<keyword evidence="1" id="KW-0472">Membrane</keyword>
<keyword evidence="3" id="KW-1185">Reference proteome</keyword>
<sequence length="242" mass="28263">MPLSKTVVIVVLIIVLILFCANLKRNTSNNEKENKIENVKENKIENVKENKIENVNVNDNDNDNEVYIGKYNEKTAFASSNNLFDFMLEISKINITPKLKILYGLTDEQCEQVYAGIFILSSIKKNIVIELITFKVNEEEIQRFMDYKRNMCRLLTLTKKEEIFKHYGSETICRKIVDLVKIPSYKLDFPEKYRYVVNIIISELNTNETILRRLILGGKYYNIVETIIASVPELFTIFLQIK</sequence>
<evidence type="ECO:0000256" key="1">
    <source>
        <dbReference type="SAM" id="Phobius"/>
    </source>
</evidence>
<dbReference type="EMBL" id="SBJO01000718">
    <property type="protein sequence ID" value="KAF9758200.1"/>
    <property type="molecule type" value="Genomic_DNA"/>
</dbReference>
<dbReference type="Proteomes" id="UP000740883">
    <property type="component" value="Unassembled WGS sequence"/>
</dbReference>
<keyword evidence="1" id="KW-0812">Transmembrane</keyword>
<evidence type="ECO:0000313" key="2">
    <source>
        <dbReference type="EMBL" id="KAF9758200.1"/>
    </source>
</evidence>
<keyword evidence="1" id="KW-1133">Transmembrane helix</keyword>
<dbReference type="AlphaFoldDB" id="A0A9P6KXP1"/>
<reference evidence="2 3" key="1">
    <citation type="journal article" date="2020" name="Genome Biol. Evol.">
        <title>Comparative genomics of strictly vertically transmitted, feminizing microsporidia endosymbionts of amphipod crustaceans.</title>
        <authorList>
            <person name="Cormier A."/>
            <person name="Chebbi M.A."/>
            <person name="Giraud I."/>
            <person name="Wattier R."/>
            <person name="Teixeira M."/>
            <person name="Gilbert C."/>
            <person name="Rigaud T."/>
            <person name="Cordaux R."/>
        </authorList>
    </citation>
    <scope>NUCLEOTIDE SEQUENCE [LARGE SCALE GENOMIC DNA]</scope>
    <source>
        <strain evidence="2 3">Ou3-Ou53</strain>
    </source>
</reference>
<name>A0A9P6KXP1_9MICR</name>
<protein>
    <submittedName>
        <fullName evidence="2">Uncharacterized protein</fullName>
    </submittedName>
</protein>